<proteinExistence type="predicted"/>
<name>A0A449BKB1_9MOLU</name>
<dbReference type="AlphaFoldDB" id="A0A449BKB1"/>
<dbReference type="Pfam" id="PF06612">
    <property type="entry name" value="DUF1146"/>
    <property type="match status" value="1"/>
</dbReference>
<feature type="transmembrane region" description="Helical" evidence="1">
    <location>
        <begin position="45"/>
        <end position="65"/>
    </location>
</feature>
<evidence type="ECO:0000313" key="3">
    <source>
        <dbReference type="Proteomes" id="UP000290909"/>
    </source>
</evidence>
<dbReference type="Proteomes" id="UP000290909">
    <property type="component" value="Chromosome"/>
</dbReference>
<dbReference type="KEGG" id="ahk:NCTC10172_00915"/>
<accession>A0A449BKB1</accession>
<keyword evidence="1" id="KW-1133">Transmembrane helix</keyword>
<protein>
    <recommendedName>
        <fullName evidence="4">DUF1146 domain-containing protein</fullName>
    </recommendedName>
</protein>
<keyword evidence="3" id="KW-1185">Reference proteome</keyword>
<gene>
    <name evidence="2" type="ORF">NCTC10172_00915</name>
</gene>
<reference evidence="2 3" key="1">
    <citation type="submission" date="2019-01" db="EMBL/GenBank/DDBJ databases">
        <authorList>
            <consortium name="Pathogen Informatics"/>
        </authorList>
    </citation>
    <scope>NUCLEOTIDE SEQUENCE [LARGE SCALE GENOMIC DNA]</scope>
    <source>
        <strain evidence="2 3">NCTC10172</strain>
    </source>
</reference>
<dbReference type="InterPro" id="IPR009526">
    <property type="entry name" value="DUF1146"/>
</dbReference>
<evidence type="ECO:0008006" key="4">
    <source>
        <dbReference type="Google" id="ProtNLM"/>
    </source>
</evidence>
<dbReference type="EMBL" id="LR215050">
    <property type="protein sequence ID" value="VEU82889.1"/>
    <property type="molecule type" value="Genomic_DNA"/>
</dbReference>
<keyword evidence="1" id="KW-0812">Transmembrane</keyword>
<feature type="transmembrane region" description="Helical" evidence="1">
    <location>
        <begin position="6"/>
        <end position="25"/>
    </location>
</feature>
<organism evidence="2 3">
    <name type="scientific">Acholeplasma hippikon</name>
    <dbReference type="NCBI Taxonomy" id="264636"/>
    <lineage>
        <taxon>Bacteria</taxon>
        <taxon>Bacillati</taxon>
        <taxon>Mycoplasmatota</taxon>
        <taxon>Mollicutes</taxon>
        <taxon>Acholeplasmatales</taxon>
        <taxon>Acholeplasmataceae</taxon>
        <taxon>Acholeplasma</taxon>
    </lineage>
</organism>
<evidence type="ECO:0000313" key="2">
    <source>
        <dbReference type="EMBL" id="VEU82889.1"/>
    </source>
</evidence>
<dbReference type="STRING" id="1408416.GCA_000702765_00353"/>
<evidence type="ECO:0000256" key="1">
    <source>
        <dbReference type="SAM" id="Phobius"/>
    </source>
</evidence>
<dbReference type="RefSeq" id="WP_035368525.1">
    <property type="nucleotide sequence ID" value="NZ_LR215050.1"/>
</dbReference>
<keyword evidence="1" id="KW-0472">Membrane</keyword>
<sequence length="71" mass="8420">MTDLVKYILFWCIFAGSFVVTFRILQALEIEKYFKKYRKMEIHSAYFIITVLVSYALGKFLLDIIELFPGN</sequence>